<comment type="caution">
    <text evidence="2">The sequence shown here is derived from an EMBL/GenBank/DDBJ whole genome shotgun (WGS) entry which is preliminary data.</text>
</comment>
<evidence type="ECO:0000256" key="1">
    <source>
        <dbReference type="SAM" id="MobiDB-lite"/>
    </source>
</evidence>
<evidence type="ECO:0000313" key="3">
    <source>
        <dbReference type="Proteomes" id="UP001280581"/>
    </source>
</evidence>
<feature type="region of interest" description="Disordered" evidence="1">
    <location>
        <begin position="378"/>
        <end position="434"/>
    </location>
</feature>
<gene>
    <name evidence="2" type="ORF">GRF29_112g716970</name>
</gene>
<protein>
    <submittedName>
        <fullName evidence="2">Uncharacterized protein</fullName>
    </submittedName>
</protein>
<feature type="compositionally biased region" description="Basic and acidic residues" evidence="1">
    <location>
        <begin position="686"/>
        <end position="696"/>
    </location>
</feature>
<accession>A0AAN6RGJ5</accession>
<name>A0AAN6RGJ5_9PLEO</name>
<feature type="compositionally biased region" description="Basic and acidic residues" evidence="1">
    <location>
        <begin position="29"/>
        <end position="39"/>
    </location>
</feature>
<feature type="compositionally biased region" description="Basic and acidic residues" evidence="1">
    <location>
        <begin position="58"/>
        <end position="67"/>
    </location>
</feature>
<dbReference type="Proteomes" id="UP001280581">
    <property type="component" value="Unassembled WGS sequence"/>
</dbReference>
<reference evidence="2 3" key="1">
    <citation type="submission" date="2021-02" db="EMBL/GenBank/DDBJ databases">
        <title>Genome assembly of Pseudopithomyces chartarum.</title>
        <authorList>
            <person name="Jauregui R."/>
            <person name="Singh J."/>
            <person name="Voisey C."/>
        </authorList>
    </citation>
    <scope>NUCLEOTIDE SEQUENCE [LARGE SCALE GENOMIC DNA]</scope>
    <source>
        <strain evidence="2 3">AGR01</strain>
    </source>
</reference>
<keyword evidence="3" id="KW-1185">Reference proteome</keyword>
<feature type="compositionally biased region" description="Polar residues" evidence="1">
    <location>
        <begin position="40"/>
        <end position="56"/>
    </location>
</feature>
<organism evidence="2 3">
    <name type="scientific">Pseudopithomyces chartarum</name>
    <dbReference type="NCBI Taxonomy" id="1892770"/>
    <lineage>
        <taxon>Eukaryota</taxon>
        <taxon>Fungi</taxon>
        <taxon>Dikarya</taxon>
        <taxon>Ascomycota</taxon>
        <taxon>Pezizomycotina</taxon>
        <taxon>Dothideomycetes</taxon>
        <taxon>Pleosporomycetidae</taxon>
        <taxon>Pleosporales</taxon>
        <taxon>Massarineae</taxon>
        <taxon>Didymosphaeriaceae</taxon>
        <taxon>Pseudopithomyces</taxon>
    </lineage>
</organism>
<dbReference type="EMBL" id="WVTA01000011">
    <property type="protein sequence ID" value="KAK3203258.1"/>
    <property type="molecule type" value="Genomic_DNA"/>
</dbReference>
<feature type="region of interest" description="Disordered" evidence="1">
    <location>
        <begin position="1"/>
        <end position="87"/>
    </location>
</feature>
<feature type="compositionally biased region" description="Polar residues" evidence="1">
    <location>
        <begin position="69"/>
        <end position="87"/>
    </location>
</feature>
<proteinExistence type="predicted"/>
<evidence type="ECO:0000313" key="2">
    <source>
        <dbReference type="EMBL" id="KAK3203258.1"/>
    </source>
</evidence>
<feature type="region of interest" description="Disordered" evidence="1">
    <location>
        <begin position="663"/>
        <end position="696"/>
    </location>
</feature>
<dbReference type="AlphaFoldDB" id="A0AAN6RGJ5"/>
<feature type="region of interest" description="Disordered" evidence="1">
    <location>
        <begin position="320"/>
        <end position="352"/>
    </location>
</feature>
<sequence length="733" mass="81926">MDALEETPGNDQIKQKTEALAHSTNVRPQKNDNNHHSVAESDNPNDVSENNINLPSKLTDHKDHDASYDTATPITTPEDSTLTESSAESIGLAPNQGLKMGVTRVEEHLSLTKDLPNPLSINTSCPKYGCPVQEISPDPQKEPSLPHNQGVVHDKSLDENDNVVALALKSDTHSDETVKLSLTDAQDIPVEDDPGLQEEKVIDQGDIQTQLHDGQTGHGQFIMKVDDANSDCHVRITETPITETTSIILDEEIFDDKAHLPKNDYVPKEVKPGHSLAKDPLSTQIVTSKKIAETKQYVALEIFRDLLKCPVLGKDVSSSQEIVPDELLQHPPDMSPRDAETTHDPQPQQDTLKYEQIDTCILDDRLHEQSKQGVVAQFVESQDNEDEKVQDTNDGKSTYNHRNPDKYTQMELNGEAKSSSPQASDAYGMDTPGSQVEDAQVHHADTQDVIYDAIKMTGIPQSLDQLEAVASQFMELFKRQEQSDHGYRHLNHDPDDPNYWSQSDHIYNTLKQTDEFIDLQDLQRALSKSASISNEDTWTTFHRYHSVDEMSSHIRLMEQTGLSTDFQMHQKDTGLATQKTPTGTTMAPPAHLSSFQNVEAPDKQKTQDENLLSKSLRHQDTLLALLNFRASLPVAPQSSYVQSLNEITEVAVRAYNASTPYVQEGSESCAPQEAPDTQGSAADPPEDTREIRSLRDRVEELKKRVRALEIENRFLKGMRYGEFQEESRLGERA</sequence>